<dbReference type="NCBIfam" id="TIGR03654">
    <property type="entry name" value="L6_bact"/>
    <property type="match status" value="1"/>
</dbReference>
<dbReference type="Proteomes" id="UP000179153">
    <property type="component" value="Unassembled WGS sequence"/>
</dbReference>
<dbReference type="InterPro" id="IPR020040">
    <property type="entry name" value="Ribosomal_uL6_a/b-dom"/>
</dbReference>
<keyword evidence="3 4" id="KW-0687">Ribonucleoprotein</keyword>
<dbReference type="GO" id="GO:0022625">
    <property type="term" value="C:cytosolic large ribosomal subunit"/>
    <property type="evidence" value="ECO:0007669"/>
    <property type="project" value="UniProtKB-UniRule"/>
</dbReference>
<evidence type="ECO:0000259" key="7">
    <source>
        <dbReference type="Pfam" id="PF00347"/>
    </source>
</evidence>
<dbReference type="PIRSF" id="PIRSF002162">
    <property type="entry name" value="Ribosomal_L6"/>
    <property type="match status" value="1"/>
</dbReference>
<dbReference type="InterPro" id="IPR000702">
    <property type="entry name" value="Ribosomal_uL6-like"/>
</dbReference>
<dbReference type="STRING" id="1802163.A2932_02465"/>
<evidence type="ECO:0000256" key="3">
    <source>
        <dbReference type="ARBA" id="ARBA00023274"/>
    </source>
</evidence>
<dbReference type="PANTHER" id="PTHR11655">
    <property type="entry name" value="60S/50S RIBOSOMAL PROTEIN L6/L9"/>
    <property type="match status" value="1"/>
</dbReference>
<name>A0A1G2HG45_9BACT</name>
<keyword evidence="4 6" id="KW-0699">rRNA-binding</keyword>
<feature type="domain" description="Large ribosomal subunit protein uL6 alpha-beta" evidence="7">
    <location>
        <begin position="11"/>
        <end position="82"/>
    </location>
</feature>
<evidence type="ECO:0000313" key="8">
    <source>
        <dbReference type="EMBL" id="OGZ61339.1"/>
    </source>
</evidence>
<dbReference type="InterPro" id="IPR002358">
    <property type="entry name" value="Ribosomal_uL6_CS"/>
</dbReference>
<dbReference type="HAMAP" id="MF_01365_B">
    <property type="entry name" value="Ribosomal_uL6_B"/>
    <property type="match status" value="1"/>
</dbReference>
<dbReference type="InterPro" id="IPR036789">
    <property type="entry name" value="Ribosomal_uL6-like_a/b-dom_sf"/>
</dbReference>
<dbReference type="GO" id="GO:0002181">
    <property type="term" value="P:cytoplasmic translation"/>
    <property type="evidence" value="ECO:0007669"/>
    <property type="project" value="TreeGrafter"/>
</dbReference>
<feature type="domain" description="Large ribosomal subunit protein uL6 alpha-beta" evidence="7">
    <location>
        <begin position="91"/>
        <end position="163"/>
    </location>
</feature>
<gene>
    <name evidence="4" type="primary">rplF</name>
    <name evidence="8" type="ORF">A2932_02465</name>
</gene>
<dbReference type="GO" id="GO:0003735">
    <property type="term" value="F:structural constituent of ribosome"/>
    <property type="evidence" value="ECO:0007669"/>
    <property type="project" value="UniProtKB-UniRule"/>
</dbReference>
<accession>A0A1G2HG45</accession>
<dbReference type="GO" id="GO:0019843">
    <property type="term" value="F:rRNA binding"/>
    <property type="evidence" value="ECO:0007669"/>
    <property type="project" value="UniProtKB-UniRule"/>
</dbReference>
<sequence length="181" mass="20033">MSRVGKNPISIPDNVQISIEDGKISAKGKNGELWIELGDMFTAKQENKLIIIEPRENTPEIPALWGLYRSLVANVVKGVSDGFEKRLEIEGVGYRVEVKGKELVLHLGFSHTIVMPIPEGLNVSTDKNVIIVTGADRQKVGQFAANIRDKRKPEPYKGKGIHYEGEHIRRKAGKRVAAGVK</sequence>
<dbReference type="FunFam" id="3.90.930.12:FF:000001">
    <property type="entry name" value="50S ribosomal protein L6"/>
    <property type="match status" value="1"/>
</dbReference>
<keyword evidence="2 4" id="KW-0689">Ribosomal protein</keyword>
<organism evidence="8 9">
    <name type="scientific">Candidatus Spechtbacteria bacterium RIFCSPLOWO2_01_FULL_46_10</name>
    <dbReference type="NCBI Taxonomy" id="1802163"/>
    <lineage>
        <taxon>Bacteria</taxon>
        <taxon>Candidatus Spechtiibacteriota</taxon>
    </lineage>
</organism>
<dbReference type="Pfam" id="PF00347">
    <property type="entry name" value="Ribosomal_L6"/>
    <property type="match status" value="2"/>
</dbReference>
<comment type="similarity">
    <text evidence="1 4 5">Belongs to the universal ribosomal protein uL6 family.</text>
</comment>
<evidence type="ECO:0000256" key="1">
    <source>
        <dbReference type="ARBA" id="ARBA00009356"/>
    </source>
</evidence>
<dbReference type="PRINTS" id="PR00059">
    <property type="entry name" value="RIBOSOMALL6"/>
</dbReference>
<dbReference type="AlphaFoldDB" id="A0A1G2HG45"/>
<dbReference type="SUPFAM" id="SSF56053">
    <property type="entry name" value="Ribosomal protein L6"/>
    <property type="match status" value="2"/>
</dbReference>
<comment type="caution">
    <text evidence="8">The sequence shown here is derived from an EMBL/GenBank/DDBJ whole genome shotgun (WGS) entry which is preliminary data.</text>
</comment>
<reference evidence="8 9" key="1">
    <citation type="journal article" date="2016" name="Nat. Commun.">
        <title>Thousands of microbial genomes shed light on interconnected biogeochemical processes in an aquifer system.</title>
        <authorList>
            <person name="Anantharaman K."/>
            <person name="Brown C.T."/>
            <person name="Hug L.A."/>
            <person name="Sharon I."/>
            <person name="Castelle C.J."/>
            <person name="Probst A.J."/>
            <person name="Thomas B.C."/>
            <person name="Singh A."/>
            <person name="Wilkins M.J."/>
            <person name="Karaoz U."/>
            <person name="Brodie E.L."/>
            <person name="Williams K.H."/>
            <person name="Hubbard S.S."/>
            <person name="Banfield J.F."/>
        </authorList>
    </citation>
    <scope>NUCLEOTIDE SEQUENCE [LARGE SCALE GENOMIC DNA]</scope>
</reference>
<dbReference type="InterPro" id="IPR019906">
    <property type="entry name" value="Ribosomal_uL6_bac-type"/>
</dbReference>
<dbReference type="Gene3D" id="3.90.930.12">
    <property type="entry name" value="Ribosomal protein L6, alpha-beta domain"/>
    <property type="match status" value="2"/>
</dbReference>
<evidence type="ECO:0000256" key="2">
    <source>
        <dbReference type="ARBA" id="ARBA00022980"/>
    </source>
</evidence>
<evidence type="ECO:0000256" key="6">
    <source>
        <dbReference type="RuleBase" id="RU003870"/>
    </source>
</evidence>
<evidence type="ECO:0000313" key="9">
    <source>
        <dbReference type="Proteomes" id="UP000179153"/>
    </source>
</evidence>
<evidence type="ECO:0000256" key="4">
    <source>
        <dbReference type="HAMAP-Rule" id="MF_01365"/>
    </source>
</evidence>
<dbReference type="EMBL" id="MHOI01000018">
    <property type="protein sequence ID" value="OGZ61339.1"/>
    <property type="molecule type" value="Genomic_DNA"/>
</dbReference>
<proteinExistence type="inferred from homology"/>
<comment type="subunit">
    <text evidence="4">Part of the 50S ribosomal subunit.</text>
</comment>
<comment type="function">
    <text evidence="4 6">This protein binds to the 23S rRNA, and is important in its secondary structure. It is located near the subunit interface in the base of the L7/L12 stalk, and near the tRNA binding site of the peptidyltransferase center.</text>
</comment>
<dbReference type="PROSITE" id="PS00525">
    <property type="entry name" value="RIBOSOMAL_L6_1"/>
    <property type="match status" value="1"/>
</dbReference>
<evidence type="ECO:0000256" key="5">
    <source>
        <dbReference type="RuleBase" id="RU003869"/>
    </source>
</evidence>
<protein>
    <recommendedName>
        <fullName evidence="4">Large ribosomal subunit protein uL6</fullName>
    </recommendedName>
</protein>
<dbReference type="PANTHER" id="PTHR11655:SF14">
    <property type="entry name" value="LARGE RIBOSOMAL SUBUNIT PROTEIN UL6M"/>
    <property type="match status" value="1"/>
</dbReference>
<keyword evidence="4 6" id="KW-0694">RNA-binding</keyword>